<dbReference type="FunFam" id="3.20.20.140:FF:000076">
    <property type="entry name" value="Dihydropyrimidinase like 2"/>
    <property type="match status" value="1"/>
</dbReference>
<dbReference type="InterPro" id="IPR011778">
    <property type="entry name" value="Hydantoinase/dihydroPyrase"/>
</dbReference>
<dbReference type="KEGG" id="schv:BRCON_2191"/>
<gene>
    <name evidence="7" type="ORF">BRCON_2191</name>
</gene>
<sequence length="464" mass="50967">MALLIRNGRIITATDDYVADLLIENETISLIGRELDVEADTVLDASGKLVIPGGVDPHVHLDLPVGSVISSDDYETGTRAAACGGTTTILDFPTQERGRSMFEALDVWQRKAEGKACVDYGFHMIVSDLPPERTNELVRLVEVGIPSFKLFTAYPDRLYVDDATLYRAMRVAAELGAVVCMHAENGIVMDEIVKEACREGRTAPRWHAHTRPAILEGEAVHRCIAIAAVAKAHLYIVHMSCAAALEPLRAARDRGHLVFGETCPQYLILDQGLYDAEGFEGAKWVMTPPLRTKADQAELWKALRVGDLATVGTDHCPFCWADKQRGQNDFTRIPNGAPGIENRLALLYHFGVRMGHLSLNRFVAVTSTNAAKIFGLFPKKGTIAVGSDADLVIWDPDHEETISVANPRTHHMRVDYNAYEGTRVVGWPETVILRGKVIARNGEFCGQVGAGRFLPRKPNPEPAI</sequence>
<evidence type="ECO:0000256" key="3">
    <source>
        <dbReference type="ARBA" id="ARBA00022723"/>
    </source>
</evidence>
<dbReference type="Gene3D" id="3.20.20.140">
    <property type="entry name" value="Metal-dependent hydrolases"/>
    <property type="match status" value="1"/>
</dbReference>
<feature type="modified residue" description="N6-carboxylysine" evidence="5">
    <location>
        <position position="149"/>
    </location>
</feature>
<evidence type="ECO:0000313" key="8">
    <source>
        <dbReference type="Proteomes" id="UP000262583"/>
    </source>
</evidence>
<evidence type="ECO:0000256" key="1">
    <source>
        <dbReference type="ARBA" id="ARBA00001947"/>
    </source>
</evidence>
<dbReference type="InterPro" id="IPR032466">
    <property type="entry name" value="Metal_Hydrolase"/>
</dbReference>
<dbReference type="Pfam" id="PF01979">
    <property type="entry name" value="Amidohydro_1"/>
    <property type="match status" value="1"/>
</dbReference>
<dbReference type="InterPro" id="IPR011059">
    <property type="entry name" value="Metal-dep_hydrolase_composite"/>
</dbReference>
<dbReference type="PANTHER" id="PTHR11647">
    <property type="entry name" value="HYDRANTOINASE/DIHYDROPYRIMIDINASE FAMILY MEMBER"/>
    <property type="match status" value="1"/>
</dbReference>
<dbReference type="GO" id="GO:0016812">
    <property type="term" value="F:hydrolase activity, acting on carbon-nitrogen (but not peptide) bonds, in cyclic amides"/>
    <property type="evidence" value="ECO:0007669"/>
    <property type="project" value="TreeGrafter"/>
</dbReference>
<dbReference type="SUPFAM" id="SSF51338">
    <property type="entry name" value="Composite domain of metallo-dependent hydrolases"/>
    <property type="match status" value="2"/>
</dbReference>
<evidence type="ECO:0000256" key="2">
    <source>
        <dbReference type="ARBA" id="ARBA00008829"/>
    </source>
</evidence>
<dbReference type="NCBIfam" id="TIGR02033">
    <property type="entry name" value="D-hydantoinase"/>
    <property type="match status" value="1"/>
</dbReference>
<dbReference type="GO" id="GO:0005829">
    <property type="term" value="C:cytosol"/>
    <property type="evidence" value="ECO:0007669"/>
    <property type="project" value="TreeGrafter"/>
</dbReference>
<comment type="PTM">
    <text evidence="5">Carbamylation allows a single lysine to coordinate two divalent metal cations.</text>
</comment>
<dbReference type="SUPFAM" id="SSF51556">
    <property type="entry name" value="Metallo-dependent hydrolases"/>
    <property type="match status" value="1"/>
</dbReference>
<evidence type="ECO:0000259" key="6">
    <source>
        <dbReference type="Pfam" id="PF01979"/>
    </source>
</evidence>
<feature type="domain" description="Amidohydrolase-related" evidence="6">
    <location>
        <begin position="49"/>
        <end position="437"/>
    </location>
</feature>
<dbReference type="InterPro" id="IPR006680">
    <property type="entry name" value="Amidohydro-rel"/>
</dbReference>
<organism evidence="7 8">
    <name type="scientific">Sumerlaea chitinivorans</name>
    <dbReference type="NCBI Taxonomy" id="2250252"/>
    <lineage>
        <taxon>Bacteria</taxon>
        <taxon>Candidatus Sumerlaeota</taxon>
        <taxon>Candidatus Sumerlaeia</taxon>
        <taxon>Candidatus Sumerlaeales</taxon>
        <taxon>Candidatus Sumerlaeaceae</taxon>
        <taxon>Candidatus Sumerlaea</taxon>
    </lineage>
</organism>
<dbReference type="EMBL" id="CP030759">
    <property type="protein sequence ID" value="AXA36968.1"/>
    <property type="molecule type" value="Genomic_DNA"/>
</dbReference>
<comment type="similarity">
    <text evidence="2">Belongs to the metallo-dependent hydrolases superfamily. Hydantoinase/dihydropyrimidinase family.</text>
</comment>
<evidence type="ECO:0000256" key="5">
    <source>
        <dbReference type="PIRSR" id="PIRSR611778-50"/>
    </source>
</evidence>
<dbReference type="PANTHER" id="PTHR11647:SF1">
    <property type="entry name" value="COLLAPSIN RESPONSE MEDIATOR PROTEIN"/>
    <property type="match status" value="1"/>
</dbReference>
<evidence type="ECO:0000313" key="7">
    <source>
        <dbReference type="EMBL" id="AXA36968.1"/>
    </source>
</evidence>
<dbReference type="GO" id="GO:0046872">
    <property type="term" value="F:metal ion binding"/>
    <property type="evidence" value="ECO:0007669"/>
    <property type="project" value="UniProtKB-KW"/>
</dbReference>
<accession>A0A2Z4Y810</accession>
<dbReference type="InterPro" id="IPR050378">
    <property type="entry name" value="Metallo-dep_Hydrolases_sf"/>
</dbReference>
<dbReference type="Proteomes" id="UP000262583">
    <property type="component" value="Chromosome"/>
</dbReference>
<name>A0A2Z4Y810_SUMC1</name>
<keyword evidence="4" id="KW-0378">Hydrolase</keyword>
<dbReference type="AlphaFoldDB" id="A0A2Z4Y810"/>
<dbReference type="Gene3D" id="2.30.40.10">
    <property type="entry name" value="Urease, subunit C, domain 1"/>
    <property type="match status" value="1"/>
</dbReference>
<evidence type="ECO:0000256" key="4">
    <source>
        <dbReference type="ARBA" id="ARBA00022801"/>
    </source>
</evidence>
<keyword evidence="3" id="KW-0479">Metal-binding</keyword>
<reference evidence="7 8" key="1">
    <citation type="submission" date="2018-05" db="EMBL/GenBank/DDBJ databases">
        <title>A metagenomic window into the 2 km-deep terrestrial subsurface aquifer revealed taxonomically and functionally diverse microbial community comprising novel uncultured bacterial lineages.</title>
        <authorList>
            <person name="Kadnikov V.V."/>
            <person name="Mardanov A.V."/>
            <person name="Beletsky A.V."/>
            <person name="Banks D."/>
            <person name="Pimenov N.V."/>
            <person name="Frank Y.A."/>
            <person name="Karnachuk O.V."/>
            <person name="Ravin N.V."/>
        </authorList>
    </citation>
    <scope>NUCLEOTIDE SEQUENCE [LARGE SCALE GENOMIC DNA]</scope>
    <source>
        <strain evidence="7">BY</strain>
    </source>
</reference>
<protein>
    <submittedName>
        <fullName evidence="7">Dihydropyrimidinase</fullName>
    </submittedName>
</protein>
<comment type="cofactor">
    <cofactor evidence="1">
        <name>Zn(2+)</name>
        <dbReference type="ChEBI" id="CHEBI:29105"/>
    </cofactor>
</comment>
<dbReference type="CDD" id="cd01314">
    <property type="entry name" value="D-HYD"/>
    <property type="match status" value="1"/>
</dbReference>
<proteinExistence type="inferred from homology"/>